<dbReference type="FunFam" id="1.10.287.70:FF:000037">
    <property type="entry name" value="Glutamate receptor"/>
    <property type="match status" value="1"/>
</dbReference>
<accession>A0A2G5EQD4</accession>
<evidence type="ECO:0000256" key="2">
    <source>
        <dbReference type="ARBA" id="ARBA00008685"/>
    </source>
</evidence>
<keyword evidence="4 13" id="KW-0812">Transmembrane</keyword>
<keyword evidence="16" id="KW-1185">Reference proteome</keyword>
<dbReference type="Gene3D" id="3.40.50.2300">
    <property type="match status" value="4"/>
</dbReference>
<dbReference type="InParanoid" id="A0A2G5EQD4"/>
<dbReference type="FunFam" id="3.40.190.10:FF:000054">
    <property type="entry name" value="Glutamate receptor"/>
    <property type="match status" value="2"/>
</dbReference>
<dbReference type="InterPro" id="IPR044440">
    <property type="entry name" value="GABAb_receptor_plant_PBP1"/>
</dbReference>
<keyword evidence="3" id="KW-0813">Transport</keyword>
<evidence type="ECO:0000256" key="5">
    <source>
        <dbReference type="ARBA" id="ARBA00022729"/>
    </source>
</evidence>
<name>A0A2G5EQD4_AQUCA</name>
<feature type="transmembrane region" description="Helical" evidence="13">
    <location>
        <begin position="351"/>
        <end position="369"/>
    </location>
</feature>
<dbReference type="InterPro" id="IPR028082">
    <property type="entry name" value="Peripla_BP_I"/>
</dbReference>
<dbReference type="SUPFAM" id="SSF53822">
    <property type="entry name" value="Periplasmic binding protein-like I"/>
    <property type="match status" value="2"/>
</dbReference>
<dbReference type="InterPro" id="IPR015683">
    <property type="entry name" value="Ionotropic_Glu_rcpt"/>
</dbReference>
<feature type="transmembrane region" description="Helical" evidence="13">
    <location>
        <begin position="411"/>
        <end position="429"/>
    </location>
</feature>
<proteinExistence type="inferred from homology"/>
<dbReference type="EMBL" id="KZ305022">
    <property type="protein sequence ID" value="PIA57956.1"/>
    <property type="molecule type" value="Genomic_DNA"/>
</dbReference>
<dbReference type="FunFam" id="1.10.287.70:FF:000172">
    <property type="entry name" value="Glutamate receptor"/>
    <property type="match status" value="1"/>
</dbReference>
<evidence type="ECO:0000256" key="9">
    <source>
        <dbReference type="ARBA" id="ARBA00023170"/>
    </source>
</evidence>
<dbReference type="CDD" id="cd19990">
    <property type="entry name" value="PBP1_GABAb_receptor_plant"/>
    <property type="match status" value="1"/>
</dbReference>
<dbReference type="STRING" id="218851.A0A2G5EQD4"/>
<feature type="transmembrane region" description="Helical" evidence="13">
    <location>
        <begin position="1341"/>
        <end position="1362"/>
    </location>
</feature>
<dbReference type="InterPro" id="IPR001828">
    <property type="entry name" value="ANF_lig-bd_rcpt"/>
</dbReference>
<dbReference type="Pfam" id="PF01094">
    <property type="entry name" value="ANF_receptor"/>
    <property type="match status" value="2"/>
</dbReference>
<protein>
    <recommendedName>
        <fullName evidence="14">Ionotropic glutamate receptor C-terminal domain-containing protein</fullName>
    </recommendedName>
</protein>
<evidence type="ECO:0000256" key="12">
    <source>
        <dbReference type="ARBA" id="ARBA00023303"/>
    </source>
</evidence>
<dbReference type="GO" id="GO:0016020">
    <property type="term" value="C:membrane"/>
    <property type="evidence" value="ECO:0007669"/>
    <property type="project" value="UniProtKB-SubCell"/>
</dbReference>
<keyword evidence="9" id="KW-0675">Receptor</keyword>
<evidence type="ECO:0000256" key="4">
    <source>
        <dbReference type="ARBA" id="ARBA00022692"/>
    </source>
</evidence>
<dbReference type="CDD" id="cd13686">
    <property type="entry name" value="GluR_Plant"/>
    <property type="match status" value="1"/>
</dbReference>
<comment type="subcellular location">
    <subcellularLocation>
        <location evidence="1">Membrane</location>
        <topology evidence="1">Multi-pass membrane protein</topology>
    </subcellularLocation>
</comment>
<keyword evidence="12" id="KW-0407">Ion channel</keyword>
<dbReference type="InterPro" id="IPR001638">
    <property type="entry name" value="Solute-binding_3/MltF_N"/>
</dbReference>
<feature type="domain" description="Ionotropic glutamate receptor C-terminal" evidence="14">
    <location>
        <begin position="987"/>
        <end position="1320"/>
    </location>
</feature>
<dbReference type="Pfam" id="PF00497">
    <property type="entry name" value="SBP_bac_3"/>
    <property type="match status" value="1"/>
</dbReference>
<dbReference type="Gene3D" id="1.10.287.70">
    <property type="match status" value="2"/>
</dbReference>
<comment type="similarity">
    <text evidence="2">Belongs to the glutamate-gated ion channel (TC 1.A.10.1) family.</text>
</comment>
<evidence type="ECO:0000256" key="10">
    <source>
        <dbReference type="ARBA" id="ARBA00023180"/>
    </source>
</evidence>
<evidence type="ECO:0000256" key="8">
    <source>
        <dbReference type="ARBA" id="ARBA00023136"/>
    </source>
</evidence>
<dbReference type="Gene3D" id="3.40.190.10">
    <property type="entry name" value="Periplasmic binding protein-like II"/>
    <property type="match status" value="3"/>
</dbReference>
<reference evidence="15 16" key="1">
    <citation type="submission" date="2017-09" db="EMBL/GenBank/DDBJ databases">
        <title>WGS assembly of Aquilegia coerulea Goldsmith.</title>
        <authorList>
            <person name="Hodges S."/>
            <person name="Kramer E."/>
            <person name="Nordborg M."/>
            <person name="Tomkins J."/>
            <person name="Borevitz J."/>
            <person name="Derieg N."/>
            <person name="Yan J."/>
            <person name="Mihaltcheva S."/>
            <person name="Hayes R.D."/>
            <person name="Rokhsar D."/>
        </authorList>
    </citation>
    <scope>NUCLEOTIDE SEQUENCE [LARGE SCALE GENOMIC DNA]</scope>
    <source>
        <strain evidence="16">cv. Goldsmith</strain>
    </source>
</reference>
<dbReference type="Proteomes" id="UP000230069">
    <property type="component" value="Unassembled WGS sequence"/>
</dbReference>
<evidence type="ECO:0000313" key="15">
    <source>
        <dbReference type="EMBL" id="PIA57956.1"/>
    </source>
</evidence>
<sequence length="1397" mass="157775">MNSRVFIVLPSSLELAIHISTEAMHLDFMGKDSVWIMTDSVTSLLHTINSSVMSSMEGLIGIKTYIPDLNPSLENFVIKFRYHFQSNYSEEENSEPGIYALLAYDTVSTVAFAIEKSNNNSGNMTSRKLLLENILLSSFSGLSGEIRFDDNELFRLTTYEIVNVDHRKSRSILKYWSLECEFSEDVNDETCQEKHRISGGGSTSSDPVPVLGGRVYWPGGLQRVPLGWKMPSEAKPFVIGVPGNTSFEKFVRVGDGEPSGYCIDVFQKALKKLKYNLPHKFQSFTGEYDALVDEVYFKNVDAVVGDITILENRSNFVEFTQPYAESGLTMVVRVKPEDRTWLFVMPFTRNLWIVVIFVFVYTMFVVWFLEHRSNPEFRGPWKNQLGTAMSFTFSTLFFAHREGLRNNFTRIVMFVWLFAVFVITSSYTASLTSMLTVQRLEPKFSNIETLRRSSKQVGCDGDSFVKRYINEVLKFDEENIVSVKSEYDYPELFDNGTIEAAFLELPYERVFLSRNGHAGYIDSGVKHRFGGFGFTSDIFFYGLKCLLFHGVPISGQYDITNIGAIINLSSRVGKEEKLAMELAVEIYNNTSSNRKFQLHVSDSGGDPLQAYTGAENLISLKQVDAIINMDEGKEAGLVTELANRAQVPILSFTATSITPQLASVRWPFLIRMANNDSLQMQCIASIVGSYGWHRVIVIYEDGGYNTDLGTLTLLSDELQAVGSEIEHSLAFPPFSTLSDPKTFIQEKLETLYSINSRVFIVLPSSLELAIHISTEAMHLDFMGKDSVWIMTDSITSLLHTVNSSAMSSMEGIIGIKTYFSNTNPLLVSFLINFRYHFQLEYPEEENSEPGIYAILAYDAVSSVALAIQKSGNNRSNTTSRKLFLENILSSSFSGLSGEIRFEDNELSRLTTYEIVNVDHRKSLNTLKFWSLECEFSEDVNEETLKISGGGGGATGGHPVPVLGGRVYWSGGLERVPLGWKMPSDAEPLVIGIPGNTSFEKFVRVGDGEPSGYCIDVFQKALKKLNYNLPHKFQSFTGEYDALVDEVYFKKFGAVVGDITILDNRSNFVEFTQPYAESGLTMVVRVKQEDRTWLFVLPFNRDLWIVAIFAFVYTMFVVWFLEHRSNPEFRGPWKNQLGTAMWVTFTTLFLSHREGLRNNFTRIVMFVWLFAVFVLTSSYTASLTSMLTVQRLEPKFSSIETLRRSNKQVGCDADSFVKKYVEQVLHFHPNNIISVKSEYDYPEFFNNGTIEAAFLELPYARVFLNRNRRAGYIGSGVTHRFGGLGFIFPKGSPLARDFSRAFLKLSEDGTLNQLEEYWFPSYSCSNPSCSNPDSDDRLSLKYFWTIFLVTGLTSTIMLVLYIVDLFKKFRRIPPAGITGGGGNGVLRADMVAVVVLWK</sequence>
<feature type="transmembrane region" description="Helical" evidence="13">
    <location>
        <begin position="1102"/>
        <end position="1120"/>
    </location>
</feature>
<evidence type="ECO:0000256" key="11">
    <source>
        <dbReference type="ARBA" id="ARBA00023286"/>
    </source>
</evidence>
<evidence type="ECO:0000259" key="14">
    <source>
        <dbReference type="SMART" id="SM00079"/>
    </source>
</evidence>
<dbReference type="InterPro" id="IPR001320">
    <property type="entry name" value="Iontro_rcpt_C"/>
</dbReference>
<evidence type="ECO:0000256" key="13">
    <source>
        <dbReference type="SAM" id="Phobius"/>
    </source>
</evidence>
<evidence type="ECO:0000256" key="6">
    <source>
        <dbReference type="ARBA" id="ARBA00022989"/>
    </source>
</evidence>
<keyword evidence="6 13" id="KW-1133">Transmembrane helix</keyword>
<dbReference type="OrthoDB" id="5984008at2759"/>
<keyword evidence="8 13" id="KW-0472">Membrane</keyword>
<keyword evidence="5" id="KW-0732">Signal</keyword>
<dbReference type="FunFam" id="3.40.50.2300:FF:000188">
    <property type="entry name" value="Glutamate receptor"/>
    <property type="match status" value="1"/>
</dbReference>
<keyword evidence="10" id="KW-0325">Glycoprotein</keyword>
<dbReference type="PANTHER" id="PTHR18966">
    <property type="entry name" value="IONOTROPIC GLUTAMATE RECEPTOR"/>
    <property type="match status" value="1"/>
</dbReference>
<keyword evidence="7" id="KW-0406">Ion transport</keyword>
<dbReference type="Pfam" id="PF00060">
    <property type="entry name" value="Lig_chan"/>
    <property type="match status" value="2"/>
</dbReference>
<evidence type="ECO:0000256" key="7">
    <source>
        <dbReference type="ARBA" id="ARBA00023065"/>
    </source>
</evidence>
<organism evidence="15 16">
    <name type="scientific">Aquilegia coerulea</name>
    <name type="common">Rocky mountain columbine</name>
    <dbReference type="NCBI Taxonomy" id="218851"/>
    <lineage>
        <taxon>Eukaryota</taxon>
        <taxon>Viridiplantae</taxon>
        <taxon>Streptophyta</taxon>
        <taxon>Embryophyta</taxon>
        <taxon>Tracheophyta</taxon>
        <taxon>Spermatophyta</taxon>
        <taxon>Magnoliopsida</taxon>
        <taxon>Ranunculales</taxon>
        <taxon>Ranunculaceae</taxon>
        <taxon>Thalictroideae</taxon>
        <taxon>Aquilegia</taxon>
    </lineage>
</organism>
<dbReference type="SMART" id="SM00079">
    <property type="entry name" value="PBPe"/>
    <property type="match status" value="1"/>
</dbReference>
<evidence type="ECO:0000256" key="1">
    <source>
        <dbReference type="ARBA" id="ARBA00004141"/>
    </source>
</evidence>
<gene>
    <name evidence="15" type="ORF">AQUCO_00500111v1</name>
</gene>
<evidence type="ECO:0000313" key="16">
    <source>
        <dbReference type="Proteomes" id="UP000230069"/>
    </source>
</evidence>
<feature type="transmembrane region" description="Helical" evidence="13">
    <location>
        <begin position="1162"/>
        <end position="1188"/>
    </location>
</feature>
<keyword evidence="11" id="KW-1071">Ligand-gated ion channel</keyword>
<dbReference type="SUPFAM" id="SSF53850">
    <property type="entry name" value="Periplasmic binding protein-like II"/>
    <property type="match status" value="2"/>
</dbReference>
<dbReference type="GO" id="GO:0015276">
    <property type="term" value="F:ligand-gated monoatomic ion channel activity"/>
    <property type="evidence" value="ECO:0007669"/>
    <property type="project" value="InterPro"/>
</dbReference>
<evidence type="ECO:0000256" key="3">
    <source>
        <dbReference type="ARBA" id="ARBA00022448"/>
    </source>
</evidence>